<accession>V9DWD0</accession>
<evidence type="ECO:0000313" key="1">
    <source>
        <dbReference type="EMBL" id="ETI30023.1"/>
    </source>
</evidence>
<gene>
    <name evidence="2" type="ORF">F443_22558</name>
    <name evidence="1" type="ORF">F443_22856</name>
</gene>
<evidence type="ECO:0000313" key="3">
    <source>
        <dbReference type="Proteomes" id="UP000018721"/>
    </source>
</evidence>
<evidence type="ECO:0000313" key="2">
    <source>
        <dbReference type="EMBL" id="ETI30322.1"/>
    </source>
</evidence>
<dbReference type="EMBL" id="ANIZ01004182">
    <property type="protein sequence ID" value="ETI30322.1"/>
    <property type="molecule type" value="Genomic_DNA"/>
</dbReference>
<name>V9DWD0_PHYNI</name>
<dbReference type="HOGENOM" id="CLU_2799544_0_0_1"/>
<reference evidence="2 3" key="1">
    <citation type="submission" date="2013-11" db="EMBL/GenBank/DDBJ databases">
        <title>The Genome Sequence of Phytophthora parasitica P1569.</title>
        <authorList>
            <consortium name="The Broad Institute Genomics Platform"/>
            <person name="Russ C."/>
            <person name="Tyler B."/>
            <person name="Panabieres F."/>
            <person name="Shan W."/>
            <person name="Tripathy S."/>
            <person name="Grunwald N."/>
            <person name="Machado M."/>
            <person name="Johnson C.S."/>
            <person name="Arredondo F."/>
            <person name="Hong C."/>
            <person name="Coffey M."/>
            <person name="Young S.K."/>
            <person name="Zeng Q."/>
            <person name="Gargeya S."/>
            <person name="Fitzgerald M."/>
            <person name="Abouelleil A."/>
            <person name="Alvarado L."/>
            <person name="Chapman S.B."/>
            <person name="Gainer-Dewar J."/>
            <person name="Goldberg J."/>
            <person name="Griggs A."/>
            <person name="Gujja S."/>
            <person name="Hansen M."/>
            <person name="Howarth C."/>
            <person name="Imamovic A."/>
            <person name="Ireland A."/>
            <person name="Larimer J."/>
            <person name="McCowan C."/>
            <person name="Murphy C."/>
            <person name="Pearson M."/>
            <person name="Poon T.W."/>
            <person name="Priest M."/>
            <person name="Roberts A."/>
            <person name="Saif S."/>
            <person name="Shea T."/>
            <person name="Sykes S."/>
            <person name="Wortman J."/>
            <person name="Nusbaum C."/>
            <person name="Birren B."/>
        </authorList>
    </citation>
    <scope>NUCLEOTIDE SEQUENCE [LARGE SCALE GENOMIC DNA]</scope>
    <source>
        <strain evidence="2 3">P1569</strain>
    </source>
</reference>
<organism evidence="2 3">
    <name type="scientific">Phytophthora nicotianae P1569</name>
    <dbReference type="NCBI Taxonomy" id="1317065"/>
    <lineage>
        <taxon>Eukaryota</taxon>
        <taxon>Sar</taxon>
        <taxon>Stramenopiles</taxon>
        <taxon>Oomycota</taxon>
        <taxon>Peronosporomycetes</taxon>
        <taxon>Peronosporales</taxon>
        <taxon>Peronosporaceae</taxon>
        <taxon>Phytophthora</taxon>
    </lineage>
</organism>
<comment type="caution">
    <text evidence="2">The sequence shown here is derived from an EMBL/GenBank/DDBJ whole genome shotgun (WGS) entry which is preliminary data.</text>
</comment>
<proteinExistence type="predicted"/>
<protein>
    <submittedName>
        <fullName evidence="2">Uncharacterized protein</fullName>
    </submittedName>
</protein>
<sequence length="68" mass="7631">MKLDYQQQRTKDELAPRKELSFVVFDLLVEAGPWLRSAFDGPGQLEKANGTAASFYLDSQTTNTPKPL</sequence>
<dbReference type="Proteomes" id="UP000018721">
    <property type="component" value="Unassembled WGS sequence"/>
</dbReference>
<keyword evidence="3" id="KW-1185">Reference proteome</keyword>
<dbReference type="AlphaFoldDB" id="V9DWD0"/>
<dbReference type="EMBL" id="ANIZ01004548">
    <property type="protein sequence ID" value="ETI30023.1"/>
    <property type="molecule type" value="Genomic_DNA"/>
</dbReference>